<gene>
    <name evidence="4" type="ORF">LX73_2427</name>
</gene>
<dbReference type="InterPro" id="IPR001932">
    <property type="entry name" value="PPM-type_phosphatase-like_dom"/>
</dbReference>
<reference evidence="4 5" key="1">
    <citation type="submission" date="2019-07" db="EMBL/GenBank/DDBJ databases">
        <title>Genomic Encyclopedia of Archaeal and Bacterial Type Strains, Phase II (KMG-II): from individual species to whole genera.</title>
        <authorList>
            <person name="Goeker M."/>
        </authorList>
    </citation>
    <scope>NUCLEOTIDE SEQUENCE [LARGE SCALE GENOMIC DNA]</scope>
    <source>
        <strain evidence="4 5">DSM 21935</strain>
    </source>
</reference>
<dbReference type="Pfam" id="PF07228">
    <property type="entry name" value="SpoIIE"/>
    <property type="match status" value="1"/>
</dbReference>
<name>A0A5D3YFI0_9BACT</name>
<dbReference type="PANTHER" id="PTHR43156">
    <property type="entry name" value="STAGE II SPORULATION PROTEIN E-RELATED"/>
    <property type="match status" value="1"/>
</dbReference>
<feature type="transmembrane region" description="Helical" evidence="2">
    <location>
        <begin position="499"/>
        <end position="516"/>
    </location>
</feature>
<keyword evidence="1" id="KW-0378">Hydrolase</keyword>
<feature type="domain" description="PPM-type phosphatase" evidence="3">
    <location>
        <begin position="641"/>
        <end position="862"/>
    </location>
</feature>
<evidence type="ECO:0000313" key="5">
    <source>
        <dbReference type="Proteomes" id="UP000324595"/>
    </source>
</evidence>
<dbReference type="GO" id="GO:0016791">
    <property type="term" value="F:phosphatase activity"/>
    <property type="evidence" value="ECO:0007669"/>
    <property type="project" value="TreeGrafter"/>
</dbReference>
<keyword evidence="2" id="KW-1133">Transmembrane helix</keyword>
<dbReference type="InterPro" id="IPR052016">
    <property type="entry name" value="Bact_Sigma-Reg"/>
</dbReference>
<keyword evidence="2" id="KW-0812">Transmembrane</keyword>
<keyword evidence="5" id="KW-1185">Reference proteome</keyword>
<dbReference type="Gene3D" id="3.60.40.10">
    <property type="entry name" value="PPM-type phosphatase domain"/>
    <property type="match status" value="1"/>
</dbReference>
<dbReference type="SUPFAM" id="SSF81606">
    <property type="entry name" value="PP2C-like"/>
    <property type="match status" value="1"/>
</dbReference>
<dbReference type="OrthoDB" id="9763484at2"/>
<sequence>MSLLNKNSAFTVRDYIFGAVGLLCLFGFFLSYSSQNPKSAINTRLNKNAAQAEALEAFNTLGYSLDGQQTIVSFESNRQLLDSLQANLGRQHMVRLLSDSSHAGIYPYYWEMIIKKQGSGGRFRSVPRQQDHMRIHLDESGQLIGFTNPHNVLPNRIVNKKAVTAAFDIKEDRQFLQSAPDSTLQRVLSFDIKSERNGVSDSSNIEKTEKQAHTYSTANIEKLAAYHLKNTGWEFENMKRTDLVVTAINSHTAAEVTFSNNESILGQDVNITLTILPTGALLGLEYTYNGIQDQSALGLLDFIVTALILLFGISVAVLLYFRIRSRTVDSSPALVVGIIAGLITPSIILLENLVTGGLFDVSQTASLLQIGLQMAFSGALMSVALFAVTAVGDSLMRQYWPDKLFSYDYVRQSRLFNKPIGETILRSVVLAGIACGFWSLILSFFPELYIEINNTFLSYTATWVPIYLFIDTGLFSLVLILSIFAVVGTKAYGMSGSKITAAAMMVLSMAVFSPALSVGPDWSGYLLHIFLSGLFVGIFLRWDLLTTLFTHFLFLLMLNASSGWIASGSPDLYAFLVVCGFVLFTVLIGVVFVTKGREHQSLPDYVPEYVKELAQEQRIKQELEIARDVQQSFLPVETPQVQGLDIAAICNPAYETGGDYYDIVQLDEHRLAVTIGDVSGKGIQAAFYMTFIKGILHSLCREIDSPAEILKKTNRLFYDTAPRGTFISLVYGIVDLRDNSFNFARAGHNPVIKISAENSHSEELRPNGIGVGLTQSSLFDDNIEELKLNLLEDDLLVLYTDGIVEALDGAHNFYGSKRLHTFLEQRKESSAETLLQELSQELYSFIGDTKQHDDMTILIIKRNKE</sequence>
<evidence type="ECO:0000313" key="4">
    <source>
        <dbReference type="EMBL" id="TYP92176.1"/>
    </source>
</evidence>
<dbReference type="InterPro" id="IPR036457">
    <property type="entry name" value="PPM-type-like_dom_sf"/>
</dbReference>
<feature type="transmembrane region" description="Helical" evidence="2">
    <location>
        <begin position="296"/>
        <end position="321"/>
    </location>
</feature>
<feature type="transmembrane region" description="Helical" evidence="2">
    <location>
        <begin position="12"/>
        <end position="32"/>
    </location>
</feature>
<evidence type="ECO:0000256" key="2">
    <source>
        <dbReference type="SAM" id="Phobius"/>
    </source>
</evidence>
<feature type="transmembrane region" description="Helical" evidence="2">
    <location>
        <begin position="333"/>
        <end position="350"/>
    </location>
</feature>
<dbReference type="Proteomes" id="UP000324595">
    <property type="component" value="Unassembled WGS sequence"/>
</dbReference>
<proteinExistence type="predicted"/>
<dbReference type="RefSeq" id="WP_148899734.1">
    <property type="nucleotide sequence ID" value="NZ_VNHY01000004.1"/>
</dbReference>
<protein>
    <submittedName>
        <fullName evidence="4">Stage II sporulation protein E (SpoIIE)</fullName>
    </submittedName>
</protein>
<keyword evidence="2" id="KW-0472">Membrane</keyword>
<feature type="transmembrane region" description="Helical" evidence="2">
    <location>
        <begin position="547"/>
        <end position="566"/>
    </location>
</feature>
<organism evidence="4 5">
    <name type="scientific">Fodinibius salinus</name>
    <dbReference type="NCBI Taxonomy" id="860790"/>
    <lineage>
        <taxon>Bacteria</taxon>
        <taxon>Pseudomonadati</taxon>
        <taxon>Balneolota</taxon>
        <taxon>Balneolia</taxon>
        <taxon>Balneolales</taxon>
        <taxon>Balneolaceae</taxon>
        <taxon>Fodinibius</taxon>
    </lineage>
</organism>
<evidence type="ECO:0000256" key="1">
    <source>
        <dbReference type="ARBA" id="ARBA00022801"/>
    </source>
</evidence>
<feature type="transmembrane region" description="Helical" evidence="2">
    <location>
        <begin position="466"/>
        <end position="487"/>
    </location>
</feature>
<feature type="transmembrane region" description="Helical" evidence="2">
    <location>
        <begin position="424"/>
        <end position="446"/>
    </location>
</feature>
<comment type="caution">
    <text evidence="4">The sequence shown here is derived from an EMBL/GenBank/DDBJ whole genome shotgun (WGS) entry which is preliminary data.</text>
</comment>
<dbReference type="SMART" id="SM00331">
    <property type="entry name" value="PP2C_SIG"/>
    <property type="match status" value="1"/>
</dbReference>
<evidence type="ECO:0000259" key="3">
    <source>
        <dbReference type="SMART" id="SM00331"/>
    </source>
</evidence>
<feature type="transmembrane region" description="Helical" evidence="2">
    <location>
        <begin position="370"/>
        <end position="391"/>
    </location>
</feature>
<dbReference type="EMBL" id="VNHY01000004">
    <property type="protein sequence ID" value="TYP92176.1"/>
    <property type="molecule type" value="Genomic_DNA"/>
</dbReference>
<dbReference type="PANTHER" id="PTHR43156:SF2">
    <property type="entry name" value="STAGE II SPORULATION PROTEIN E"/>
    <property type="match status" value="1"/>
</dbReference>
<accession>A0A5D3YFI0</accession>
<feature type="transmembrane region" description="Helical" evidence="2">
    <location>
        <begin position="572"/>
        <end position="593"/>
    </location>
</feature>
<dbReference type="AlphaFoldDB" id="A0A5D3YFI0"/>